<keyword evidence="2" id="KW-1185">Reference proteome</keyword>
<sequence>MTVFSSERGEYVNAEPGLHASPELVAKSPL</sequence>
<accession>A0A3S4CBD2</accession>
<protein>
    <submittedName>
        <fullName evidence="1">Uncharacterized protein</fullName>
    </submittedName>
</protein>
<evidence type="ECO:0000313" key="1">
    <source>
        <dbReference type="EMBL" id="VDM88610.1"/>
    </source>
</evidence>
<evidence type="ECO:0000313" key="2">
    <source>
        <dbReference type="Proteomes" id="UP000269998"/>
    </source>
</evidence>
<reference evidence="2" key="1">
    <citation type="submission" date="2018-02" db="EMBL/GenBank/DDBJ databases">
        <authorList>
            <person name="Seth-Smith MB H."/>
            <person name="Seth-Smith H."/>
        </authorList>
    </citation>
    <scope>NUCLEOTIDE SEQUENCE [LARGE SCALE GENOMIC DNA]</scope>
</reference>
<dbReference type="AlphaFoldDB" id="A0A3S4CBD2"/>
<dbReference type="KEGG" id="mbai:MB901379_02172"/>
<proteinExistence type="predicted"/>
<dbReference type="Proteomes" id="UP000269998">
    <property type="component" value="Chromosome"/>
</dbReference>
<dbReference type="EMBL" id="LR130759">
    <property type="protein sequence ID" value="VDM88610.1"/>
    <property type="molecule type" value="Genomic_DNA"/>
</dbReference>
<name>A0A3S4CBD2_9MYCO</name>
<gene>
    <name evidence="1" type="ORF">MB901379_02172</name>
</gene>
<organism evidence="1 2">
    <name type="scientific">Mycobacterium basiliense</name>
    <dbReference type="NCBI Taxonomy" id="2094119"/>
    <lineage>
        <taxon>Bacteria</taxon>
        <taxon>Bacillati</taxon>
        <taxon>Actinomycetota</taxon>
        <taxon>Actinomycetes</taxon>
        <taxon>Mycobacteriales</taxon>
        <taxon>Mycobacteriaceae</taxon>
        <taxon>Mycobacterium</taxon>
    </lineage>
</organism>